<evidence type="ECO:0000313" key="1">
    <source>
        <dbReference type="EMBL" id="KKN68443.1"/>
    </source>
</evidence>
<proteinExistence type="predicted"/>
<organism evidence="1">
    <name type="scientific">marine sediment metagenome</name>
    <dbReference type="NCBI Taxonomy" id="412755"/>
    <lineage>
        <taxon>unclassified sequences</taxon>
        <taxon>metagenomes</taxon>
        <taxon>ecological metagenomes</taxon>
    </lineage>
</organism>
<reference evidence="1" key="1">
    <citation type="journal article" date="2015" name="Nature">
        <title>Complex archaea that bridge the gap between prokaryotes and eukaryotes.</title>
        <authorList>
            <person name="Spang A."/>
            <person name="Saw J.H."/>
            <person name="Jorgensen S.L."/>
            <person name="Zaremba-Niedzwiedzka K."/>
            <person name="Martijn J."/>
            <person name="Lind A.E."/>
            <person name="van Eijk R."/>
            <person name="Schleper C."/>
            <person name="Guy L."/>
            <person name="Ettema T.J."/>
        </authorList>
    </citation>
    <scope>NUCLEOTIDE SEQUENCE</scope>
</reference>
<protein>
    <submittedName>
        <fullName evidence="1">Uncharacterized protein</fullName>
    </submittedName>
</protein>
<name>A0A0F9VRQ6_9ZZZZ</name>
<dbReference type="AlphaFoldDB" id="A0A0F9VRQ6"/>
<comment type="caution">
    <text evidence="1">The sequence shown here is derived from an EMBL/GenBank/DDBJ whole genome shotgun (WGS) entry which is preliminary data.</text>
</comment>
<dbReference type="EMBL" id="LAZR01000448">
    <property type="protein sequence ID" value="KKN68443.1"/>
    <property type="molecule type" value="Genomic_DNA"/>
</dbReference>
<gene>
    <name evidence="1" type="ORF">LCGC14_0450790</name>
</gene>
<accession>A0A0F9VRQ6</accession>
<sequence length="233" mass="25425">MPHIPGHQPLATEFLREQALAGFAARPTGLQTVVSPSGQTFFQAPGGALIPTAPTFADLFDVSEEEAAAEAAPILREIEAQQRALEPVVARRGTLDPLSRGFGATGGQAQAGAERGVAGLQAEFIGQRGNILEQATRDILTEREGRERQRQGLLGIAMRQVGERERGARFDLGLTLEGLGREEDVQLAREESFGRRAFENQQLANQIKEANARRFAEEQARKSDGFDPFFFLK</sequence>